<proteinExistence type="predicted"/>
<comment type="caution">
    <text evidence="13">The sequence shown here is derived from an EMBL/GenBank/DDBJ whole genome shotgun (WGS) entry which is preliminary data.</text>
</comment>
<evidence type="ECO:0008006" key="15">
    <source>
        <dbReference type="Google" id="ProtNLM"/>
    </source>
</evidence>
<keyword evidence="2" id="KW-0813">Transport</keyword>
<dbReference type="InterPro" id="IPR027417">
    <property type="entry name" value="P-loop_NTPase"/>
</dbReference>
<dbReference type="Proteomes" id="UP000724874">
    <property type="component" value="Unassembled WGS sequence"/>
</dbReference>
<feature type="transmembrane region" description="Helical" evidence="10">
    <location>
        <begin position="1025"/>
        <end position="1054"/>
    </location>
</feature>
<dbReference type="OrthoDB" id="6500128at2759"/>
<dbReference type="GO" id="GO:0016020">
    <property type="term" value="C:membrane"/>
    <property type="evidence" value="ECO:0007669"/>
    <property type="project" value="UniProtKB-SubCell"/>
</dbReference>
<keyword evidence="14" id="KW-1185">Reference proteome</keyword>
<name>A0A9P5NPW2_GYMJU</name>
<keyword evidence="5" id="KW-0547">Nucleotide-binding</keyword>
<evidence type="ECO:0000256" key="2">
    <source>
        <dbReference type="ARBA" id="ARBA00022448"/>
    </source>
</evidence>
<feature type="transmembrane region" description="Helical" evidence="10">
    <location>
        <begin position="229"/>
        <end position="248"/>
    </location>
</feature>
<dbReference type="CDD" id="cd03244">
    <property type="entry name" value="ABCC_MRP_domain2"/>
    <property type="match status" value="1"/>
</dbReference>
<dbReference type="PROSITE" id="PS50893">
    <property type="entry name" value="ABC_TRANSPORTER_2"/>
    <property type="match status" value="2"/>
</dbReference>
<evidence type="ECO:0000256" key="5">
    <source>
        <dbReference type="ARBA" id="ARBA00022741"/>
    </source>
</evidence>
<evidence type="ECO:0000256" key="10">
    <source>
        <dbReference type="SAM" id="Phobius"/>
    </source>
</evidence>
<sequence length="1479" mass="164579">MVNFNWGQQYVLMDSHIAGVPWKDWTNSSLNDTFAIPFGFVLLFICIQALHGLMTSIRNLWAHPTTVSHTDTDEASQWKDVNPATFYYLTHQAKENSGWTIFAFNIARMTGCLLHERRISMKFTDLLRGCPEIFMTLTFFCCSGLAILSMSVKKWTTLATRYNTTILLSVLAVYAYRDIWPLGTYTEQPKDTSHDHLLWYKIALVALTGAAVPLFIPRRYIPVDPKNPMAVPNVELTCSIFSFIYYFYLDPVILKGYRVDHLKAEELPPICDTDQAKNLVKRTFPFLDPYQGAKKGHLFFGMMRAFRPEYTIMTLCLAARCVAELCSPIAINRILSSLSFNGYIFAATRALVRAEALITELVFRTHKETKPDKDRDSPTVIGTPETASIAESSQSSESNTEAASTSSKGKAKQTPGGDGKKDTNLIGKINNLVTTDLGNITDARDFLMLILSVPLQIIICTIFLYKLLGWSTMLQSVQRNRMKMTDARVQEVTEVVGVLRMVKLFGWESRMSERVSENERGELLATWKYKVLSSLNGVSNSTIPTITMVATYATYTVIMKQSLTPSIIFSSVTVFGILRMQLFRVSWQISSSVQGKVSLDRISDFLRKTELLDAFVDPEPDTLIPADELIYDKSVIGFNNASFSWSLEQQDGSATPLSDCINLIIGEMHFIRTNPDSWFNLPRDEGVAYAAQESWVQNATIRDNILFGSSYDEVLHQCGLERDMELFDAGDMTEVGEKGITLRVTLARAIYSPAKVILLDDVLAALDVHTSAWIVNKCFKGDLVQGRTVLLVTHNVPLVAPVAHFIVSIGQDGVVRTQGVDPEDALAKDPVLAAEEETVLEEMEIENQAVEALAKKEAPNQGKLVLAEEIAEGHVTWESVKLFLSGLGGDYPFVFYSLWIAGFMSTNWMRTFQTWFLGYWGSQYETHDDPSEVRVSLYLSLYSAIVLGAVLLNMATYFFYVSGSMRASRVINKALVNSVLTSTLRWLDETPTARIIARCTQDIRVIDGPIADTTMMLTNVAIQMVTNIGVIMIFIPLFVFPGLAIAALGFYLGNIYLKAQLSVKREMSNAKSPVLAHFSAAISGIVSVRAYGAQVAFKAESLNRIDHYVRIARISYNLNRWIGVRIDLLGQLFTVSLASYLVYGHSIGASNTGFTLNMAVDFCLMILWWVRIFNEFEVQSNSLERIKGYIDIQHEPLPTEEGKAPAAWPTSGNLVVENLSARYSQTGPTVLHELSFRVESGERVGVGDGRTGSGKSTLTLALLRCIVTEGTVYYDGKDTNKLNLEALRSNVTIIPQTNQFDQTLLGPHTFVGTLRKNLDPFEQHDDATLNDALRSAGLFSLQDEEGEARITLDSNIYSGGSNLSVGEKQIIALARAMVRGSKLLILDEDYKTDALIQTTLRQKLPSDVTVITVAHRLQTIMDADKIMVLNEGRIAEFDSPKSLLQKDGSMFKALVDESGDKDALYAVAEGKAASSSHQL</sequence>
<evidence type="ECO:0000259" key="12">
    <source>
        <dbReference type="PROSITE" id="PS50929"/>
    </source>
</evidence>
<evidence type="ECO:0000256" key="8">
    <source>
        <dbReference type="ARBA" id="ARBA00023136"/>
    </source>
</evidence>
<dbReference type="CDD" id="cd18596">
    <property type="entry name" value="ABC_6TM_VMR1_D1_like"/>
    <property type="match status" value="1"/>
</dbReference>
<evidence type="ECO:0000259" key="11">
    <source>
        <dbReference type="PROSITE" id="PS50893"/>
    </source>
</evidence>
<keyword evidence="6" id="KW-0067">ATP-binding</keyword>
<evidence type="ECO:0000256" key="9">
    <source>
        <dbReference type="SAM" id="MobiDB-lite"/>
    </source>
</evidence>
<dbReference type="Gene3D" id="3.40.50.300">
    <property type="entry name" value="P-loop containing nucleotide triphosphate hydrolases"/>
    <property type="match status" value="2"/>
</dbReference>
<dbReference type="GO" id="GO:0005524">
    <property type="term" value="F:ATP binding"/>
    <property type="evidence" value="ECO:0007669"/>
    <property type="project" value="UniProtKB-KW"/>
</dbReference>
<dbReference type="EMBL" id="JADNYJ010000025">
    <property type="protein sequence ID" value="KAF8904793.1"/>
    <property type="molecule type" value="Genomic_DNA"/>
</dbReference>
<dbReference type="PANTHER" id="PTHR24223">
    <property type="entry name" value="ATP-BINDING CASSETTE SUB-FAMILY C"/>
    <property type="match status" value="1"/>
</dbReference>
<feature type="domain" description="ABC transporter" evidence="11">
    <location>
        <begin position="1214"/>
        <end position="1456"/>
    </location>
</feature>
<evidence type="ECO:0000313" key="13">
    <source>
        <dbReference type="EMBL" id="KAF8904793.1"/>
    </source>
</evidence>
<feature type="transmembrane region" description="Helical" evidence="10">
    <location>
        <begin position="133"/>
        <end position="152"/>
    </location>
</feature>
<feature type="compositionally biased region" description="Low complexity" evidence="9">
    <location>
        <begin position="385"/>
        <end position="407"/>
    </location>
</feature>
<evidence type="ECO:0000256" key="3">
    <source>
        <dbReference type="ARBA" id="ARBA00022692"/>
    </source>
</evidence>
<feature type="domain" description="ABC transporter" evidence="11">
    <location>
        <begin position="558"/>
        <end position="836"/>
    </location>
</feature>
<dbReference type="PROSITE" id="PS50929">
    <property type="entry name" value="ABC_TM1F"/>
    <property type="match status" value="2"/>
</dbReference>
<dbReference type="InterPro" id="IPR011527">
    <property type="entry name" value="ABC1_TM_dom"/>
</dbReference>
<feature type="transmembrane region" description="Helical" evidence="10">
    <location>
        <begin position="937"/>
        <end position="960"/>
    </location>
</feature>
<dbReference type="FunFam" id="1.20.1560.10:FF:000013">
    <property type="entry name" value="ABC transporter C family member 2"/>
    <property type="match status" value="1"/>
</dbReference>
<reference evidence="13" key="1">
    <citation type="submission" date="2020-11" db="EMBL/GenBank/DDBJ databases">
        <authorList>
            <consortium name="DOE Joint Genome Institute"/>
            <person name="Ahrendt S."/>
            <person name="Riley R."/>
            <person name="Andreopoulos W."/>
            <person name="LaButti K."/>
            <person name="Pangilinan J."/>
            <person name="Ruiz-duenas F.J."/>
            <person name="Barrasa J.M."/>
            <person name="Sanchez-Garcia M."/>
            <person name="Camarero S."/>
            <person name="Miyauchi S."/>
            <person name="Serrano A."/>
            <person name="Linde D."/>
            <person name="Babiker R."/>
            <person name="Drula E."/>
            <person name="Ayuso-Fernandez I."/>
            <person name="Pacheco R."/>
            <person name="Padilla G."/>
            <person name="Ferreira P."/>
            <person name="Barriuso J."/>
            <person name="Kellner H."/>
            <person name="Castanera R."/>
            <person name="Alfaro M."/>
            <person name="Ramirez L."/>
            <person name="Pisabarro A.G."/>
            <person name="Kuo A."/>
            <person name="Tritt A."/>
            <person name="Lipzen A."/>
            <person name="He G."/>
            <person name="Yan M."/>
            <person name="Ng V."/>
            <person name="Cullen D."/>
            <person name="Martin F."/>
            <person name="Rosso M.-N."/>
            <person name="Henrissat B."/>
            <person name="Hibbett D."/>
            <person name="Martinez A.T."/>
            <person name="Grigoriev I.V."/>
        </authorList>
    </citation>
    <scope>NUCLEOTIDE SEQUENCE</scope>
    <source>
        <strain evidence="13">AH 44721</strain>
    </source>
</reference>
<evidence type="ECO:0000313" key="14">
    <source>
        <dbReference type="Proteomes" id="UP000724874"/>
    </source>
</evidence>
<keyword evidence="7 10" id="KW-1133">Transmembrane helix</keyword>
<dbReference type="Gene3D" id="1.20.1560.10">
    <property type="entry name" value="ABC transporter type 1, transmembrane domain"/>
    <property type="match status" value="2"/>
</dbReference>
<dbReference type="InterPro" id="IPR036640">
    <property type="entry name" value="ABC1_TM_sf"/>
</dbReference>
<feature type="transmembrane region" description="Helical" evidence="10">
    <location>
        <begin position="158"/>
        <end position="176"/>
    </location>
</feature>
<dbReference type="PANTHER" id="PTHR24223:SF356">
    <property type="entry name" value="ATP-BINDING CASSETTE TRANSPORTER ABC4"/>
    <property type="match status" value="1"/>
</dbReference>
<gene>
    <name evidence="13" type="ORF">CPB84DRAFT_1772829</name>
</gene>
<evidence type="ECO:0000256" key="7">
    <source>
        <dbReference type="ARBA" id="ARBA00022989"/>
    </source>
</evidence>
<keyword evidence="8 10" id="KW-0472">Membrane</keyword>
<feature type="transmembrane region" description="Helical" evidence="10">
    <location>
        <begin position="446"/>
        <end position="465"/>
    </location>
</feature>
<feature type="region of interest" description="Disordered" evidence="9">
    <location>
        <begin position="368"/>
        <end position="422"/>
    </location>
</feature>
<feature type="transmembrane region" description="Helical" evidence="10">
    <location>
        <begin position="34"/>
        <end position="53"/>
    </location>
</feature>
<dbReference type="GO" id="GO:0140359">
    <property type="term" value="F:ABC-type transporter activity"/>
    <property type="evidence" value="ECO:0007669"/>
    <property type="project" value="InterPro"/>
</dbReference>
<dbReference type="Pfam" id="PF00664">
    <property type="entry name" value="ABC_membrane"/>
    <property type="match status" value="2"/>
</dbReference>
<feature type="transmembrane region" description="Helical" evidence="10">
    <location>
        <begin position="197"/>
        <end position="217"/>
    </location>
</feature>
<evidence type="ECO:0000256" key="4">
    <source>
        <dbReference type="ARBA" id="ARBA00022737"/>
    </source>
</evidence>
<feature type="compositionally biased region" description="Basic and acidic residues" evidence="9">
    <location>
        <begin position="368"/>
        <end position="377"/>
    </location>
</feature>
<feature type="domain" description="ABC transmembrane type-1" evidence="12">
    <location>
        <begin position="422"/>
        <end position="594"/>
    </location>
</feature>
<dbReference type="Pfam" id="PF00005">
    <property type="entry name" value="ABC_tran"/>
    <property type="match status" value="1"/>
</dbReference>
<evidence type="ECO:0000256" key="1">
    <source>
        <dbReference type="ARBA" id="ARBA00004141"/>
    </source>
</evidence>
<dbReference type="SUPFAM" id="SSF90123">
    <property type="entry name" value="ABC transporter transmembrane region"/>
    <property type="match status" value="2"/>
</dbReference>
<dbReference type="GO" id="GO:0016887">
    <property type="term" value="F:ATP hydrolysis activity"/>
    <property type="evidence" value="ECO:0007669"/>
    <property type="project" value="InterPro"/>
</dbReference>
<dbReference type="FunFam" id="3.40.50.300:FF:000630">
    <property type="entry name" value="ATP-binding cassette (ABC) transporter, putative"/>
    <property type="match status" value="1"/>
</dbReference>
<comment type="subcellular location">
    <subcellularLocation>
        <location evidence="1">Membrane</location>
        <topology evidence="1">Multi-pass membrane protein</topology>
    </subcellularLocation>
</comment>
<dbReference type="SUPFAM" id="SSF52540">
    <property type="entry name" value="P-loop containing nucleoside triphosphate hydrolases"/>
    <property type="match status" value="2"/>
</dbReference>
<keyword evidence="4" id="KW-0677">Repeat</keyword>
<evidence type="ECO:0000256" key="6">
    <source>
        <dbReference type="ARBA" id="ARBA00022840"/>
    </source>
</evidence>
<dbReference type="CDD" id="cd18604">
    <property type="entry name" value="ABC_6TM_VMR1_D2_like"/>
    <property type="match status" value="1"/>
</dbReference>
<keyword evidence="3 10" id="KW-0812">Transmembrane</keyword>
<protein>
    <recommendedName>
        <fullName evidence="15">P-loop containing nucleoside triphosphate hydrolase protein</fullName>
    </recommendedName>
</protein>
<feature type="domain" description="ABC transmembrane type-1" evidence="12">
    <location>
        <begin position="912"/>
        <end position="1147"/>
    </location>
</feature>
<organism evidence="13 14">
    <name type="scientific">Gymnopilus junonius</name>
    <name type="common">Spectacular rustgill mushroom</name>
    <name type="synonym">Gymnopilus spectabilis subsp. junonius</name>
    <dbReference type="NCBI Taxonomy" id="109634"/>
    <lineage>
        <taxon>Eukaryota</taxon>
        <taxon>Fungi</taxon>
        <taxon>Dikarya</taxon>
        <taxon>Basidiomycota</taxon>
        <taxon>Agaricomycotina</taxon>
        <taxon>Agaricomycetes</taxon>
        <taxon>Agaricomycetidae</taxon>
        <taxon>Agaricales</taxon>
        <taxon>Agaricineae</taxon>
        <taxon>Hymenogastraceae</taxon>
        <taxon>Gymnopilus</taxon>
    </lineage>
</organism>
<accession>A0A9P5NPW2</accession>
<dbReference type="InterPro" id="IPR050173">
    <property type="entry name" value="ABC_transporter_C-like"/>
</dbReference>
<dbReference type="InterPro" id="IPR003439">
    <property type="entry name" value="ABC_transporter-like_ATP-bd"/>
</dbReference>